<gene>
    <name evidence="1" type="ORF">AFUS01_LOCUS17572</name>
</gene>
<dbReference type="EMBL" id="CAJVCH010168940">
    <property type="protein sequence ID" value="CAG7728816.1"/>
    <property type="molecule type" value="Genomic_DNA"/>
</dbReference>
<dbReference type="AlphaFoldDB" id="A0A8J2KNU8"/>
<organism evidence="1 2">
    <name type="scientific">Allacma fusca</name>
    <dbReference type="NCBI Taxonomy" id="39272"/>
    <lineage>
        <taxon>Eukaryota</taxon>
        <taxon>Metazoa</taxon>
        <taxon>Ecdysozoa</taxon>
        <taxon>Arthropoda</taxon>
        <taxon>Hexapoda</taxon>
        <taxon>Collembola</taxon>
        <taxon>Symphypleona</taxon>
        <taxon>Sminthuridae</taxon>
        <taxon>Allacma</taxon>
    </lineage>
</organism>
<accession>A0A8J2KNU8</accession>
<feature type="non-terminal residue" evidence="1">
    <location>
        <position position="1"/>
    </location>
</feature>
<comment type="caution">
    <text evidence="1">The sequence shown here is derived from an EMBL/GenBank/DDBJ whole genome shotgun (WGS) entry which is preliminary data.</text>
</comment>
<proteinExistence type="predicted"/>
<dbReference type="Proteomes" id="UP000708208">
    <property type="component" value="Unassembled WGS sequence"/>
</dbReference>
<reference evidence="1" key="1">
    <citation type="submission" date="2021-06" db="EMBL/GenBank/DDBJ databases">
        <authorList>
            <person name="Hodson N. C."/>
            <person name="Mongue J. A."/>
            <person name="Jaron S. K."/>
        </authorList>
    </citation>
    <scope>NUCLEOTIDE SEQUENCE</scope>
</reference>
<evidence type="ECO:0000313" key="2">
    <source>
        <dbReference type="Proteomes" id="UP000708208"/>
    </source>
</evidence>
<evidence type="ECO:0000313" key="1">
    <source>
        <dbReference type="EMBL" id="CAG7728816.1"/>
    </source>
</evidence>
<name>A0A8J2KNU8_9HEXA</name>
<keyword evidence="2" id="KW-1185">Reference proteome</keyword>
<sequence>MPQVIPSWPPRFEMLLQTVKLYA</sequence>
<protein>
    <submittedName>
        <fullName evidence="1">Uncharacterized protein</fullName>
    </submittedName>
</protein>